<protein>
    <submittedName>
        <fullName evidence="2">Uncharacterized protein</fullName>
    </submittedName>
</protein>
<proteinExistence type="predicted"/>
<evidence type="ECO:0000256" key="1">
    <source>
        <dbReference type="SAM" id="MobiDB-lite"/>
    </source>
</evidence>
<comment type="caution">
    <text evidence="2">The sequence shown here is derived from an EMBL/GenBank/DDBJ whole genome shotgun (WGS) entry which is preliminary data.</text>
</comment>
<feature type="compositionally biased region" description="Basic and acidic residues" evidence="1">
    <location>
        <begin position="43"/>
        <end position="56"/>
    </location>
</feature>
<sequence length="127" mass="14297">MFYSQIQRAGRGQLVQLISELNCERELLGEHVLDVRVCASPGQRHECGREAGEERGGSGGRQPERRRGRKRAAHSERGGGAGLHYPQERSRRSPRQGRIYIKTFPEIFSRAGEAVKLLRGWSCSLIL</sequence>
<dbReference type="Proteomes" id="UP001174909">
    <property type="component" value="Unassembled WGS sequence"/>
</dbReference>
<reference evidence="2" key="1">
    <citation type="submission" date="2023-03" db="EMBL/GenBank/DDBJ databases">
        <authorList>
            <person name="Steffen K."/>
            <person name="Cardenas P."/>
        </authorList>
    </citation>
    <scope>NUCLEOTIDE SEQUENCE</scope>
</reference>
<accession>A0AA35SE81</accession>
<name>A0AA35SE81_GEOBA</name>
<keyword evidence="3" id="KW-1185">Reference proteome</keyword>
<dbReference type="EMBL" id="CASHTH010002299">
    <property type="protein sequence ID" value="CAI8027799.1"/>
    <property type="molecule type" value="Genomic_DNA"/>
</dbReference>
<feature type="region of interest" description="Disordered" evidence="1">
    <location>
        <begin position="42"/>
        <end position="97"/>
    </location>
</feature>
<evidence type="ECO:0000313" key="3">
    <source>
        <dbReference type="Proteomes" id="UP001174909"/>
    </source>
</evidence>
<organism evidence="2 3">
    <name type="scientific">Geodia barretti</name>
    <name type="common">Barrett's horny sponge</name>
    <dbReference type="NCBI Taxonomy" id="519541"/>
    <lineage>
        <taxon>Eukaryota</taxon>
        <taxon>Metazoa</taxon>
        <taxon>Porifera</taxon>
        <taxon>Demospongiae</taxon>
        <taxon>Heteroscleromorpha</taxon>
        <taxon>Tetractinellida</taxon>
        <taxon>Astrophorina</taxon>
        <taxon>Geodiidae</taxon>
        <taxon>Geodia</taxon>
    </lineage>
</organism>
<gene>
    <name evidence="2" type="ORF">GBAR_LOCUS15826</name>
</gene>
<dbReference type="AlphaFoldDB" id="A0AA35SE81"/>
<evidence type="ECO:0000313" key="2">
    <source>
        <dbReference type="EMBL" id="CAI8027799.1"/>
    </source>
</evidence>